<keyword evidence="8" id="KW-0786">Thiamine pyrophosphate</keyword>
<dbReference type="InterPro" id="IPR032106">
    <property type="entry name" value="2-oxogl_dehyd_N"/>
</dbReference>
<evidence type="ECO:0000256" key="1">
    <source>
        <dbReference type="ARBA" id="ARBA00001946"/>
    </source>
</evidence>
<dbReference type="RefSeq" id="WP_004600846.1">
    <property type="nucleotide sequence ID" value="NZ_JH815193.1"/>
</dbReference>
<dbReference type="PANTHER" id="PTHR23152">
    <property type="entry name" value="2-OXOGLUTARATE DEHYDROGENASE"/>
    <property type="match status" value="1"/>
</dbReference>
<dbReference type="GO" id="GO:0004591">
    <property type="term" value="F:oxoglutarate dehydrogenase (succinyl-transferring) activity"/>
    <property type="evidence" value="ECO:0007669"/>
    <property type="project" value="UniProtKB-EC"/>
</dbReference>
<feature type="region of interest" description="Disordered" evidence="12">
    <location>
        <begin position="854"/>
        <end position="875"/>
    </location>
</feature>
<feature type="compositionally biased region" description="Basic and acidic residues" evidence="12">
    <location>
        <begin position="124"/>
        <end position="142"/>
    </location>
</feature>
<dbReference type="Pfam" id="PF02779">
    <property type="entry name" value="Transket_pyr"/>
    <property type="match status" value="1"/>
</dbReference>
<comment type="cofactor">
    <cofactor evidence="2">
        <name>thiamine diphosphate</name>
        <dbReference type="ChEBI" id="CHEBI:58937"/>
    </cofactor>
</comment>
<dbReference type="InterPro" id="IPR023213">
    <property type="entry name" value="CAT-like_dom_sf"/>
</dbReference>
<comment type="catalytic activity">
    <reaction evidence="10">
        <text>N(6)-[(R)-lipoyl]-L-lysyl-[protein] + 2-oxoglutarate + H(+) = N(6)-[(R)-S(8)-succinyldihydrolipoyl]-L-lysyl-[protein] + CO2</text>
        <dbReference type="Rhea" id="RHEA:12188"/>
        <dbReference type="Rhea" id="RHEA-COMP:10474"/>
        <dbReference type="Rhea" id="RHEA-COMP:20092"/>
        <dbReference type="ChEBI" id="CHEBI:15378"/>
        <dbReference type="ChEBI" id="CHEBI:16526"/>
        <dbReference type="ChEBI" id="CHEBI:16810"/>
        <dbReference type="ChEBI" id="CHEBI:83099"/>
        <dbReference type="ChEBI" id="CHEBI:83120"/>
        <dbReference type="EC" id="1.2.4.2"/>
    </reaction>
</comment>
<evidence type="ECO:0000256" key="10">
    <source>
        <dbReference type="ARBA" id="ARBA00051911"/>
    </source>
</evidence>
<dbReference type="Pfam" id="PF16870">
    <property type="entry name" value="OxoGdeHyase_C"/>
    <property type="match status" value="1"/>
</dbReference>
<evidence type="ECO:0000256" key="3">
    <source>
        <dbReference type="ARBA" id="ARBA00004813"/>
    </source>
</evidence>
<dbReference type="Gene3D" id="3.40.50.11610">
    <property type="entry name" value="Multifunctional 2-oxoglutarate metabolism enzyme, C-terminal domain"/>
    <property type="match status" value="1"/>
</dbReference>
<evidence type="ECO:0000259" key="13">
    <source>
        <dbReference type="SMART" id="SM00861"/>
    </source>
</evidence>
<keyword evidence="7" id="KW-0560">Oxidoreductase</keyword>
<evidence type="ECO:0000256" key="5">
    <source>
        <dbReference type="ARBA" id="ARBA00022723"/>
    </source>
</evidence>
<gene>
    <name evidence="14" type="ORF">HMPREF9719_00956</name>
</gene>
<reference evidence="14 15" key="1">
    <citation type="submission" date="2012-08" db="EMBL/GenBank/DDBJ databases">
        <title>The Genome Sequence of Turicella otitidis ATCC 51513.</title>
        <authorList>
            <consortium name="The Broad Institute Genome Sequencing Platform"/>
            <person name="Earl A."/>
            <person name="Ward D."/>
            <person name="Feldgarden M."/>
            <person name="Gevers D."/>
            <person name="Huys G."/>
            <person name="Walker B."/>
            <person name="Young S.K."/>
            <person name="Zeng Q."/>
            <person name="Gargeya S."/>
            <person name="Fitzgerald M."/>
            <person name="Haas B."/>
            <person name="Abouelleil A."/>
            <person name="Alvarado L."/>
            <person name="Arachchi H.M."/>
            <person name="Berlin A.M."/>
            <person name="Chapman S.B."/>
            <person name="Goldberg J."/>
            <person name="Griggs A."/>
            <person name="Gujja S."/>
            <person name="Hansen M."/>
            <person name="Howarth C."/>
            <person name="Imamovic A."/>
            <person name="Larimer J."/>
            <person name="McCowen C."/>
            <person name="Montmayeur A."/>
            <person name="Murphy C."/>
            <person name="Neiman D."/>
            <person name="Pearson M."/>
            <person name="Priest M."/>
            <person name="Roberts A."/>
            <person name="Saif S."/>
            <person name="Shea T."/>
            <person name="Sisk P."/>
            <person name="Sykes S."/>
            <person name="Wortman J."/>
            <person name="Nusbaum C."/>
            <person name="Birren B."/>
        </authorList>
    </citation>
    <scope>NUCLEOTIDE SEQUENCE [LARGE SCALE GENOMIC DNA]</scope>
    <source>
        <strain evidence="14 15">ATCC 51513</strain>
    </source>
</reference>
<dbReference type="HOGENOM" id="CLU_004709_1_0_11"/>
<dbReference type="eggNOG" id="COG0508">
    <property type="taxonomic scope" value="Bacteria"/>
</dbReference>
<name>K0YFI2_9CORY</name>
<dbReference type="GO" id="GO:0005829">
    <property type="term" value="C:cytosol"/>
    <property type="evidence" value="ECO:0007669"/>
    <property type="project" value="TreeGrafter"/>
</dbReference>
<dbReference type="GO" id="GO:0006099">
    <property type="term" value="P:tricarboxylic acid cycle"/>
    <property type="evidence" value="ECO:0007669"/>
    <property type="project" value="UniProtKB-UniPathway"/>
</dbReference>
<dbReference type="GO" id="GO:0000287">
    <property type="term" value="F:magnesium ion binding"/>
    <property type="evidence" value="ECO:0007669"/>
    <property type="project" value="UniProtKB-ARBA"/>
</dbReference>
<comment type="caution">
    <text evidence="14">The sequence shown here is derived from an EMBL/GenBank/DDBJ whole genome shotgun (WGS) entry which is preliminary data.</text>
</comment>
<dbReference type="InterPro" id="IPR001078">
    <property type="entry name" value="2-oxoacid_DH_actylTfrase"/>
</dbReference>
<keyword evidence="6" id="KW-0460">Magnesium</keyword>
<dbReference type="Gene3D" id="1.10.287.1150">
    <property type="entry name" value="TPP helical domain"/>
    <property type="match status" value="1"/>
</dbReference>
<evidence type="ECO:0000256" key="9">
    <source>
        <dbReference type="ARBA" id="ARBA00023268"/>
    </source>
</evidence>
<comment type="catalytic activity">
    <reaction evidence="11">
        <text>N(6)-[(R)-dihydrolipoyl]-L-lysyl-[protein] + succinyl-CoA = N(6)-[(R)-S(8)-succinyldihydrolipoyl]-L-lysyl-[protein] + CoA</text>
        <dbReference type="Rhea" id="RHEA:15213"/>
        <dbReference type="Rhea" id="RHEA-COMP:10475"/>
        <dbReference type="Rhea" id="RHEA-COMP:20092"/>
        <dbReference type="ChEBI" id="CHEBI:57287"/>
        <dbReference type="ChEBI" id="CHEBI:57292"/>
        <dbReference type="ChEBI" id="CHEBI:83100"/>
        <dbReference type="ChEBI" id="CHEBI:83120"/>
        <dbReference type="EC" id="2.3.1.61"/>
    </reaction>
</comment>
<dbReference type="SUPFAM" id="SSF52777">
    <property type="entry name" value="CoA-dependent acyltransferases"/>
    <property type="match status" value="1"/>
</dbReference>
<protein>
    <submittedName>
        <fullName evidence="14">2-oxoglutarate dehydrogenase E1 component</fullName>
    </submittedName>
</protein>
<proteinExistence type="predicted"/>
<dbReference type="Pfam" id="PF00676">
    <property type="entry name" value="E1_dh"/>
    <property type="match status" value="1"/>
</dbReference>
<dbReference type="STRING" id="29321.AAV33_03165"/>
<dbReference type="InterPro" id="IPR029061">
    <property type="entry name" value="THDP-binding"/>
</dbReference>
<comment type="pathway">
    <text evidence="3">Carbohydrate metabolism; tricarboxylic acid cycle; succinyl-CoA from 2-oxoglutarate (dehydrogenase route): step 1/1.</text>
</comment>
<evidence type="ECO:0000256" key="11">
    <source>
        <dbReference type="ARBA" id="ARBA00052761"/>
    </source>
</evidence>
<feature type="compositionally biased region" description="Basic and acidic residues" evidence="12">
    <location>
        <begin position="76"/>
        <end position="85"/>
    </location>
</feature>
<dbReference type="Gene3D" id="3.40.50.970">
    <property type="match status" value="1"/>
</dbReference>
<dbReference type="OrthoDB" id="9759785at2"/>
<feature type="domain" description="Transketolase-like pyrimidine-binding" evidence="13">
    <location>
        <begin position="923"/>
        <end position="1119"/>
    </location>
</feature>
<dbReference type="GO" id="GO:0004149">
    <property type="term" value="F:dihydrolipoyllysine-residue succinyltransferase activity"/>
    <property type="evidence" value="ECO:0007669"/>
    <property type="project" value="UniProtKB-EC"/>
</dbReference>
<evidence type="ECO:0000313" key="14">
    <source>
        <dbReference type="EMBL" id="EJZ82116.1"/>
    </source>
</evidence>
<dbReference type="SMART" id="SM00861">
    <property type="entry name" value="Transket_pyr"/>
    <property type="match status" value="1"/>
</dbReference>
<dbReference type="AlphaFoldDB" id="K0YFI2"/>
<evidence type="ECO:0000256" key="2">
    <source>
        <dbReference type="ARBA" id="ARBA00001964"/>
    </source>
</evidence>
<comment type="cofactor">
    <cofactor evidence="1">
        <name>Mg(2+)</name>
        <dbReference type="ChEBI" id="CHEBI:18420"/>
    </cofactor>
</comment>
<dbReference type="InterPro" id="IPR042179">
    <property type="entry name" value="KGD_C_sf"/>
</dbReference>
<dbReference type="SUPFAM" id="SSF52518">
    <property type="entry name" value="Thiamin diphosphate-binding fold (THDP-binding)"/>
    <property type="match status" value="2"/>
</dbReference>
<organism evidence="14 15">
    <name type="scientific">Corynebacterium otitidis ATCC 51513</name>
    <dbReference type="NCBI Taxonomy" id="883169"/>
    <lineage>
        <taxon>Bacteria</taxon>
        <taxon>Bacillati</taxon>
        <taxon>Actinomycetota</taxon>
        <taxon>Actinomycetes</taxon>
        <taxon>Mycobacteriales</taxon>
        <taxon>Corynebacteriaceae</taxon>
        <taxon>Corynebacterium</taxon>
    </lineage>
</organism>
<feature type="compositionally biased region" description="Basic and acidic residues" evidence="12">
    <location>
        <begin position="854"/>
        <end position="863"/>
    </location>
</feature>
<dbReference type="CDD" id="cd02016">
    <property type="entry name" value="TPP_E1_OGDC_like"/>
    <property type="match status" value="1"/>
</dbReference>
<dbReference type="PIRSF" id="PIRSF000157">
    <property type="entry name" value="Oxoglu_dh_E1"/>
    <property type="match status" value="1"/>
</dbReference>
<dbReference type="Gene3D" id="3.30.559.10">
    <property type="entry name" value="Chloramphenicol acetyltransferase-like domain"/>
    <property type="match status" value="1"/>
</dbReference>
<dbReference type="InterPro" id="IPR011603">
    <property type="entry name" value="2oxoglutarate_DH_E1"/>
</dbReference>
<feature type="compositionally biased region" description="Low complexity" evidence="12">
    <location>
        <begin position="91"/>
        <end position="103"/>
    </location>
</feature>
<dbReference type="Gene3D" id="3.40.50.12470">
    <property type="match status" value="1"/>
</dbReference>
<feature type="region of interest" description="Disordered" evidence="12">
    <location>
        <begin position="24"/>
        <end position="154"/>
    </location>
</feature>
<dbReference type="InterPro" id="IPR031717">
    <property type="entry name" value="ODO-1/KGD_C"/>
</dbReference>
<dbReference type="GO" id="GO:0030976">
    <property type="term" value="F:thiamine pyrophosphate binding"/>
    <property type="evidence" value="ECO:0007669"/>
    <property type="project" value="InterPro"/>
</dbReference>
<dbReference type="NCBIfam" id="NF006914">
    <property type="entry name" value="PRK09404.1"/>
    <property type="match status" value="1"/>
</dbReference>
<sequence>MSSANTFGQNTWFVDDLYQQWSQDPDSVSKEWATLFDREGKPVDTPEAPADKAAPAEKKATASGGRKGSGSPQAKRPSDPVKRDSAPAQPTPRDSTTTPTSDSAQALTAPQREVGQQRRPGTPPKRDGAGRTRPESPLDRLDGSGLPEAGPKKLRGTFKSIATNMEKSLDLPTATSVRDMPARLLFENRTIINDYLKRTRGGKLSFTHIIGWALVKATQLHPTMNQRYEEIDGKPHLVDPEHINLGLAIDLPQKNGGRALVVAAIKEAENLTFDQFVDAYEDIVRRSRKNKLTPDDFSGVTISLTNPGGIGTRHSVPRLNPGMGTIVGVGSMDYPAEFAGASTDRLADLGVGKLVTVTSTYDHRIIQGAESGEFLRDISRLLIDDAFYDEIFAAIGVPYAPMRWSQDVPNTGVDKNTRVMQLIEAYRSRGHLIADTNPIDWKAPGLPEPDHSDLNIEAHNLTIWDLDRTFNVGGFGGQETMTLREVLRRLRDAYTLKVGSEYMHIMDADERHWLQDLIEGGMPTPTTAERKYILQKLNAAEAFENFLQTKYVGQKRFSLEGAESLIPLMDSAIDTAAGQSMDEVVIGMPHRGRLNVLFNIVGKPLAQIFNEFEGNMEQGQIGGSGDVKYHLGAEGEHLQMFGDGEVKVTVAANPSHLEAVNPVMEGIVRAKQDLLDKGEEGFSVMPLLLHGDASFTGLGIVQETINLSKLRGYNVGGTVHIVVNNQVGFTTSPAQGRSSLYSTDIAKAYGCPVFHVNGDDPEAVVWVGRLATEYRQRFGKDVFIDLICYRRRGHNEADDPSMTQPVMYNAIGNRATVRAQYAEDLVNRGDLSHEDAELVARDFHDQMDAVFHEVKQDSDREAEQQSGITSSQELTRGLDTSISKEELADIGEAFGKAQDAIALHKRVRTVAKKRDEAAQEGGIDWGFGELIAFSSLANEGKLVRLAGEDSRRGTFTQRHAVLFDSETGEEYSPLNELAASKGNGGKFLAYNSPLTEFAGIGFEYGYSVGNLDALVAWEAQFGDFVNGGQTIIDEYISSGEAKWGQLSKVVLLLPHGYEGQGPDHSSARIERFLQLVAEGSMTIAQPTTPANYFHLLRRHALGTMHRPLVVFTPKSMLRNKHAVSQVSDFTETTSFQSVINDPNQVDRDGTIVGDPEKVTKILLVSGKLYYELEERRKKDGRDDIAIVRLEMLHPIPKNRLGEAFRTYPNAKEAVFCQDEPANQGPWPFLAANLPEVVEDLPPLKRASRRAQSSTATGVAKVHKAEQAKLLDEIFAD</sequence>
<evidence type="ECO:0000256" key="7">
    <source>
        <dbReference type="ARBA" id="ARBA00023002"/>
    </source>
</evidence>
<dbReference type="PANTHER" id="PTHR23152:SF4">
    <property type="entry name" value="2-OXOADIPATE DEHYDROGENASE COMPLEX COMPONENT E1"/>
    <property type="match status" value="1"/>
</dbReference>
<dbReference type="NCBIfam" id="NF008907">
    <property type="entry name" value="PRK12270.1"/>
    <property type="match status" value="1"/>
</dbReference>
<dbReference type="NCBIfam" id="TIGR00239">
    <property type="entry name" value="2oxo_dh_E1"/>
    <property type="match status" value="1"/>
</dbReference>
<evidence type="ECO:0000256" key="4">
    <source>
        <dbReference type="ARBA" id="ARBA00022532"/>
    </source>
</evidence>
<evidence type="ECO:0000313" key="15">
    <source>
        <dbReference type="Proteomes" id="UP000006078"/>
    </source>
</evidence>
<dbReference type="InterPro" id="IPR005475">
    <property type="entry name" value="Transketolase-like_Pyr-bd"/>
</dbReference>
<keyword evidence="5" id="KW-0479">Metal-binding</keyword>
<dbReference type="Pfam" id="PF00198">
    <property type="entry name" value="2-oxoacid_dh"/>
    <property type="match status" value="1"/>
</dbReference>
<dbReference type="eggNOG" id="COG0567">
    <property type="taxonomic scope" value="Bacteria"/>
</dbReference>
<dbReference type="PATRIC" id="fig|883169.3.peg.920"/>
<accession>K0YFI2</accession>
<feature type="compositionally biased region" description="Polar residues" evidence="12">
    <location>
        <begin position="864"/>
        <end position="875"/>
    </location>
</feature>
<dbReference type="GO" id="GO:0045252">
    <property type="term" value="C:oxoglutarate dehydrogenase complex"/>
    <property type="evidence" value="ECO:0007669"/>
    <property type="project" value="TreeGrafter"/>
</dbReference>
<evidence type="ECO:0000256" key="6">
    <source>
        <dbReference type="ARBA" id="ARBA00022842"/>
    </source>
</evidence>
<dbReference type="InterPro" id="IPR001017">
    <property type="entry name" value="DH_E1"/>
</dbReference>
<evidence type="ECO:0000256" key="8">
    <source>
        <dbReference type="ARBA" id="ARBA00023052"/>
    </source>
</evidence>
<dbReference type="EMBL" id="AHAE01000041">
    <property type="protein sequence ID" value="EJZ82116.1"/>
    <property type="molecule type" value="Genomic_DNA"/>
</dbReference>
<dbReference type="Proteomes" id="UP000006078">
    <property type="component" value="Unassembled WGS sequence"/>
</dbReference>
<dbReference type="UniPathway" id="UPA00223">
    <property type="reaction ID" value="UER00997"/>
</dbReference>
<keyword evidence="15" id="KW-1185">Reference proteome</keyword>
<dbReference type="Pfam" id="PF16078">
    <property type="entry name" value="2-oxogl_dehyd_N"/>
    <property type="match status" value="1"/>
</dbReference>
<keyword evidence="9" id="KW-0511">Multifunctional enzyme</keyword>
<evidence type="ECO:0000256" key="12">
    <source>
        <dbReference type="SAM" id="MobiDB-lite"/>
    </source>
</evidence>
<keyword evidence="4" id="KW-0816">Tricarboxylic acid cycle</keyword>